<dbReference type="PANTHER" id="PTHR43730:SF1">
    <property type="entry name" value="BETA-MANNOSIDASE"/>
    <property type="match status" value="1"/>
</dbReference>
<evidence type="ECO:0000313" key="28">
    <source>
        <dbReference type="EMBL" id="KAK0182479.1"/>
    </source>
</evidence>
<dbReference type="InterPro" id="IPR036156">
    <property type="entry name" value="Beta-gal/glucu_dom_sf"/>
</dbReference>
<evidence type="ECO:0000256" key="21">
    <source>
        <dbReference type="ARBA" id="ARBA00041614"/>
    </source>
</evidence>
<dbReference type="InterPro" id="IPR054593">
    <property type="entry name" value="Beta-mannosidase-like_N2"/>
</dbReference>
<proteinExistence type="inferred from homology"/>
<gene>
    <name evidence="28" type="ORF">PV327_000618</name>
</gene>
<keyword evidence="10" id="KW-0964">Secreted</keyword>
<comment type="caution">
    <text evidence="28">The sequence shown here is derived from an EMBL/GenBank/DDBJ whole genome shotgun (WGS) entry which is preliminary data.</text>
</comment>
<dbReference type="Pfam" id="PF17786">
    <property type="entry name" value="Mannosidase_ig"/>
    <property type="match status" value="1"/>
</dbReference>
<keyword evidence="12" id="KW-0378">Hydrolase</keyword>
<feature type="domain" description="Beta-mannosidase-like galactose-binding" evidence="27">
    <location>
        <begin position="52"/>
        <end position="203"/>
    </location>
</feature>
<dbReference type="SUPFAM" id="SSF49785">
    <property type="entry name" value="Galactose-binding domain-like"/>
    <property type="match status" value="1"/>
</dbReference>
<feature type="domain" description="Beta-mannosidase Ig-fold" evidence="25">
    <location>
        <begin position="828"/>
        <end position="898"/>
    </location>
</feature>
<dbReference type="Pfam" id="PF17753">
    <property type="entry name" value="Ig_mannosidase"/>
    <property type="match status" value="1"/>
</dbReference>
<comment type="subunit">
    <text evidence="6">Monomer.</text>
</comment>
<keyword evidence="13" id="KW-1015">Disulfide bond</keyword>
<evidence type="ECO:0000256" key="19">
    <source>
        <dbReference type="ARBA" id="ARBA00038429"/>
    </source>
</evidence>
<evidence type="ECO:0000256" key="13">
    <source>
        <dbReference type="ARBA" id="ARBA00023157"/>
    </source>
</evidence>
<dbReference type="GO" id="GO:0005576">
    <property type="term" value="C:extracellular region"/>
    <property type="evidence" value="ECO:0007669"/>
    <property type="project" value="UniProtKB-SubCell"/>
</dbReference>
<comment type="subunit">
    <text evidence="7">Homodimer.</text>
</comment>
<dbReference type="InterPro" id="IPR006103">
    <property type="entry name" value="Glyco_hydro_2_cat"/>
</dbReference>
<evidence type="ECO:0000256" key="22">
    <source>
        <dbReference type="SAM" id="SignalP"/>
    </source>
</evidence>
<evidence type="ECO:0000256" key="18">
    <source>
        <dbReference type="ARBA" id="ARBA00033445"/>
    </source>
</evidence>
<dbReference type="Gene3D" id="2.60.120.260">
    <property type="entry name" value="Galactose-binding domain-like"/>
    <property type="match status" value="1"/>
</dbReference>
<evidence type="ECO:0000256" key="6">
    <source>
        <dbReference type="ARBA" id="ARBA00011245"/>
    </source>
</evidence>
<dbReference type="Pfam" id="PF00703">
    <property type="entry name" value="Glyco_hydro_2"/>
    <property type="match status" value="1"/>
</dbReference>
<dbReference type="InterPro" id="IPR050887">
    <property type="entry name" value="Beta-mannosidase_GH2"/>
</dbReference>
<reference evidence="28" key="2">
    <citation type="submission" date="2023-03" db="EMBL/GenBank/DDBJ databases">
        <authorList>
            <person name="Inwood S.N."/>
            <person name="Skelly J.G."/>
            <person name="Guhlin J."/>
            <person name="Harrop T.W.R."/>
            <person name="Goldson S.G."/>
            <person name="Dearden P.K."/>
        </authorList>
    </citation>
    <scope>NUCLEOTIDE SEQUENCE</scope>
    <source>
        <strain evidence="28">Lincoln</strain>
        <tissue evidence="28">Whole body</tissue>
    </source>
</reference>
<evidence type="ECO:0000259" key="26">
    <source>
        <dbReference type="Pfam" id="PF17786"/>
    </source>
</evidence>
<dbReference type="FunFam" id="3.20.20.80:FF:000035">
    <property type="entry name" value="Mannosidase beta"/>
    <property type="match status" value="1"/>
</dbReference>
<comment type="catalytic activity">
    <reaction evidence="1">
        <text>Hydrolysis of terminal, non-reducing beta-D-mannose residues in beta-D-mannosides.</text>
        <dbReference type="EC" id="3.2.1.25"/>
    </reaction>
</comment>
<accession>A0AA39G8D5</accession>
<evidence type="ECO:0000256" key="11">
    <source>
        <dbReference type="ARBA" id="ARBA00022729"/>
    </source>
</evidence>
<protein>
    <recommendedName>
        <fullName evidence="9">Beta-mannosidase</fullName>
        <ecNumber evidence="8">3.2.1.25</ecNumber>
    </recommendedName>
    <alternativeName>
        <fullName evidence="20">Beta-mannosidase B</fullName>
    </alternativeName>
    <alternativeName>
        <fullName evidence="17">Lysosomal beta A mannosidase</fullName>
    </alternativeName>
    <alternativeName>
        <fullName evidence="18">Mannanase</fullName>
    </alternativeName>
    <alternativeName>
        <fullName evidence="21">Mannanase B</fullName>
    </alternativeName>
</protein>
<evidence type="ECO:0000313" key="29">
    <source>
        <dbReference type="Proteomes" id="UP001168972"/>
    </source>
</evidence>
<dbReference type="AlphaFoldDB" id="A0AA39G8D5"/>
<evidence type="ECO:0000256" key="3">
    <source>
        <dbReference type="ARBA" id="ARBA00004371"/>
    </source>
</evidence>
<dbReference type="EMBL" id="JAQQBR010000001">
    <property type="protein sequence ID" value="KAK0182479.1"/>
    <property type="molecule type" value="Genomic_DNA"/>
</dbReference>
<dbReference type="InterPro" id="IPR006102">
    <property type="entry name" value="Ig-like_GH2"/>
</dbReference>
<evidence type="ECO:0000256" key="8">
    <source>
        <dbReference type="ARBA" id="ARBA00012754"/>
    </source>
</evidence>
<feature type="domain" description="Glycoside hydrolase family 2 immunoglobulin-like beta-sandwich" evidence="23">
    <location>
        <begin position="213"/>
        <end position="328"/>
    </location>
</feature>
<evidence type="ECO:0000256" key="20">
    <source>
        <dbReference type="ARBA" id="ARBA00041069"/>
    </source>
</evidence>
<dbReference type="InterPro" id="IPR041625">
    <property type="entry name" value="Beta-mannosidase_Ig"/>
</dbReference>
<feature type="chain" id="PRO_5041257038" description="Beta-mannosidase" evidence="22">
    <location>
        <begin position="21"/>
        <end position="915"/>
    </location>
</feature>
<evidence type="ECO:0000256" key="16">
    <source>
        <dbReference type="ARBA" id="ARBA00023295"/>
    </source>
</evidence>
<sequence length="915" mass="104675">MKGIIGILLVMSCIVDFGENYLNNIWHVTLYQNNTLYSAFETEIPAGTYTSAVQNIFWDTNDVKYRFIGNCTAHFSTEISTETLPISSPRILLIFHGIDTFATIKINDQEIGKTSNMFTRYSFDIEDYLMNNESNKNLLNVTIDSAVKVAESAYNNQSKNYIVYPKCVPDAYNGECHVNHIRKMQASFSWDWGPAIPSSGIWRDVEIIPINDVYIMDYTLDVYQVNNKDWKVNVTVLLELAPNSPSNPISSTLQVALKNSKTTINKSKNFIFNNGDKRRIISITLDVPERAVLRWWPNGFGEQHLYKLTINMDTEQTHIEKIKRIGFRTVELVQEPLENGLSFYFRINGVPIFAKGSNVIPIHIAPEKSTNYIYLKNLLWSAKEAHMNMLRVWGGGVYESEDFYDIADALGIMIWQDFMFACAMYPTTSDFLDSVREEVVQNVWRLKSHTSVVLWAGNNENEAALYGNWYGTGKDQIYRDDYIKLYVNVIKPEVERLDRTRPFVVSSPSNGQWANDNGWIGTDPYSSLYGDIHYYNYINDGWNINNYPRPRFSSEYGVQSLPSIHTFESVAKIPIEDLSKDSKFIKHRQHLPDGNMLMEMMIKKNFNIPTSSNSYRDFENYIYLSQINQAQSVKVQTESYRQARSSFNDIGEGFTMGALYWQLNDVWQAPTWSSIDIDGRWKILHNYAKNFFAPIIISPRLLPTNDLTIFIISDELTPRLNCTVQINVHKIYMENNPKFVTQFYRNISVPANAAHELTTIKLNDIIEIDTCGDSFNEAKKKCIVELILEDSSGEIIAPPNYVYPTSPKNMNLPSDCNVIASVGYAHGNNTSGGYRIDLESSCTLLFVWLDLPGYVVGRFSDNGFHILNGSKTIHFDNSPFDINIQAFTRKLNIITLGDIYSTTQRSPVICIDCLD</sequence>
<feature type="domain" description="Mannosidase Ig/CBM-like" evidence="26">
    <location>
        <begin position="706"/>
        <end position="809"/>
    </location>
</feature>
<keyword evidence="11 22" id="KW-0732">Signal</keyword>
<dbReference type="Pfam" id="PF22666">
    <property type="entry name" value="Glyco_hydro_2_N2"/>
    <property type="match status" value="1"/>
</dbReference>
<feature type="domain" description="Glycoside hydrolase family 2 catalytic" evidence="24">
    <location>
        <begin position="410"/>
        <end position="568"/>
    </location>
</feature>
<evidence type="ECO:0000256" key="17">
    <source>
        <dbReference type="ARBA" id="ARBA00032581"/>
    </source>
</evidence>
<comment type="similarity">
    <text evidence="19">Belongs to the glycosyl hydrolase 2 family. Beta-mannosidase B subfamily.</text>
</comment>
<dbReference type="EC" id="3.2.1.25" evidence="8"/>
<keyword evidence="29" id="KW-1185">Reference proteome</keyword>
<evidence type="ECO:0000256" key="15">
    <source>
        <dbReference type="ARBA" id="ARBA00023228"/>
    </source>
</evidence>
<evidence type="ECO:0000259" key="25">
    <source>
        <dbReference type="Pfam" id="PF17753"/>
    </source>
</evidence>
<reference evidence="28" key="1">
    <citation type="journal article" date="2023" name="bioRxiv">
        <title>Scaffold-level genome assemblies of two parasitoid biocontrol wasps reveal the parthenogenesis mechanism and an associated novel virus.</title>
        <authorList>
            <person name="Inwood S."/>
            <person name="Skelly J."/>
            <person name="Guhlin J."/>
            <person name="Harrop T."/>
            <person name="Goldson S."/>
            <person name="Dearden P."/>
        </authorList>
    </citation>
    <scope>NUCLEOTIDE SEQUENCE</scope>
    <source>
        <strain evidence="28">Lincoln</strain>
        <tissue evidence="28">Whole body</tissue>
    </source>
</reference>
<evidence type="ECO:0000256" key="9">
    <source>
        <dbReference type="ARBA" id="ARBA00015707"/>
    </source>
</evidence>
<evidence type="ECO:0000256" key="1">
    <source>
        <dbReference type="ARBA" id="ARBA00000829"/>
    </source>
</evidence>
<dbReference type="InterPro" id="IPR041447">
    <property type="entry name" value="Mannosidase_ig"/>
</dbReference>
<keyword evidence="14" id="KW-0325">Glycoprotein</keyword>
<dbReference type="InterPro" id="IPR013783">
    <property type="entry name" value="Ig-like_fold"/>
</dbReference>
<comment type="pathway">
    <text evidence="5">Glycan metabolism; N-glycan degradation.</text>
</comment>
<keyword evidence="16" id="KW-0326">Glycosidase</keyword>
<dbReference type="GO" id="GO:0005975">
    <property type="term" value="P:carbohydrate metabolic process"/>
    <property type="evidence" value="ECO:0007669"/>
    <property type="project" value="InterPro"/>
</dbReference>
<dbReference type="Gene3D" id="3.20.20.80">
    <property type="entry name" value="Glycosidases"/>
    <property type="match status" value="1"/>
</dbReference>
<dbReference type="PANTHER" id="PTHR43730">
    <property type="entry name" value="BETA-MANNOSIDASE"/>
    <property type="match status" value="1"/>
</dbReference>
<dbReference type="GO" id="GO:0006516">
    <property type="term" value="P:glycoprotein catabolic process"/>
    <property type="evidence" value="ECO:0007669"/>
    <property type="project" value="TreeGrafter"/>
</dbReference>
<keyword evidence="15" id="KW-0458">Lysosome</keyword>
<evidence type="ECO:0000256" key="10">
    <source>
        <dbReference type="ARBA" id="ARBA00022525"/>
    </source>
</evidence>
<organism evidence="28 29">
    <name type="scientific">Microctonus hyperodae</name>
    <name type="common">Parasitoid wasp</name>
    <dbReference type="NCBI Taxonomy" id="165561"/>
    <lineage>
        <taxon>Eukaryota</taxon>
        <taxon>Metazoa</taxon>
        <taxon>Ecdysozoa</taxon>
        <taxon>Arthropoda</taxon>
        <taxon>Hexapoda</taxon>
        <taxon>Insecta</taxon>
        <taxon>Pterygota</taxon>
        <taxon>Neoptera</taxon>
        <taxon>Endopterygota</taxon>
        <taxon>Hymenoptera</taxon>
        <taxon>Apocrita</taxon>
        <taxon>Ichneumonoidea</taxon>
        <taxon>Braconidae</taxon>
        <taxon>Euphorinae</taxon>
        <taxon>Microctonus</taxon>
    </lineage>
</organism>
<evidence type="ECO:0000259" key="24">
    <source>
        <dbReference type="Pfam" id="PF02836"/>
    </source>
</evidence>
<dbReference type="SUPFAM" id="SSF51445">
    <property type="entry name" value="(Trans)glycosidases"/>
    <property type="match status" value="1"/>
</dbReference>
<dbReference type="InterPro" id="IPR017853">
    <property type="entry name" value="GH"/>
</dbReference>
<evidence type="ECO:0000256" key="5">
    <source>
        <dbReference type="ARBA" id="ARBA00004740"/>
    </source>
</evidence>
<dbReference type="SUPFAM" id="SSF49303">
    <property type="entry name" value="beta-Galactosidase/glucuronidase domain"/>
    <property type="match status" value="2"/>
</dbReference>
<evidence type="ECO:0000256" key="4">
    <source>
        <dbReference type="ARBA" id="ARBA00004613"/>
    </source>
</evidence>
<evidence type="ECO:0000256" key="14">
    <source>
        <dbReference type="ARBA" id="ARBA00023180"/>
    </source>
</evidence>
<comment type="function">
    <text evidence="2">Exoglycosidase that cleaves the single beta-linked mannose residue from the non-reducing end of all N-linked glycoprotein oligosaccharides.</text>
</comment>
<evidence type="ECO:0000256" key="2">
    <source>
        <dbReference type="ARBA" id="ARBA00003150"/>
    </source>
</evidence>
<evidence type="ECO:0000256" key="7">
    <source>
        <dbReference type="ARBA" id="ARBA00011738"/>
    </source>
</evidence>
<evidence type="ECO:0000259" key="23">
    <source>
        <dbReference type="Pfam" id="PF00703"/>
    </source>
</evidence>
<dbReference type="GO" id="GO:0004567">
    <property type="term" value="F:beta-mannosidase activity"/>
    <property type="evidence" value="ECO:0007669"/>
    <property type="project" value="UniProtKB-EC"/>
</dbReference>
<dbReference type="InterPro" id="IPR008979">
    <property type="entry name" value="Galactose-bd-like_sf"/>
</dbReference>
<comment type="subcellular location">
    <subcellularLocation>
        <location evidence="3">Lysosome</location>
    </subcellularLocation>
    <subcellularLocation>
        <location evidence="4">Secreted</location>
    </subcellularLocation>
</comment>
<feature type="signal peptide" evidence="22">
    <location>
        <begin position="1"/>
        <end position="20"/>
    </location>
</feature>
<dbReference type="Proteomes" id="UP001168972">
    <property type="component" value="Unassembled WGS sequence"/>
</dbReference>
<evidence type="ECO:0000256" key="12">
    <source>
        <dbReference type="ARBA" id="ARBA00022801"/>
    </source>
</evidence>
<evidence type="ECO:0000259" key="27">
    <source>
        <dbReference type="Pfam" id="PF22666"/>
    </source>
</evidence>
<dbReference type="Gene3D" id="2.60.40.10">
    <property type="entry name" value="Immunoglobulins"/>
    <property type="match status" value="3"/>
</dbReference>
<dbReference type="Pfam" id="PF02836">
    <property type="entry name" value="Glyco_hydro_2_C"/>
    <property type="match status" value="1"/>
</dbReference>
<dbReference type="FunFam" id="2.60.120.260:FF:000060">
    <property type="entry name" value="Probable beta-mannosidase"/>
    <property type="match status" value="1"/>
</dbReference>
<name>A0AA39G8D5_MICHY</name>
<dbReference type="GO" id="GO:0005764">
    <property type="term" value="C:lysosome"/>
    <property type="evidence" value="ECO:0007669"/>
    <property type="project" value="UniProtKB-SubCell"/>
</dbReference>